<feature type="transmembrane region" description="Helical" evidence="4">
    <location>
        <begin position="316"/>
        <end position="337"/>
    </location>
</feature>
<feature type="transmembrane region" description="Helical" evidence="4">
    <location>
        <begin position="259"/>
        <end position="278"/>
    </location>
</feature>
<feature type="transmembrane region" description="Helical" evidence="4">
    <location>
        <begin position="139"/>
        <end position="159"/>
    </location>
</feature>
<feature type="transmembrane region" description="Helical" evidence="4">
    <location>
        <begin position="225"/>
        <end position="247"/>
    </location>
</feature>
<feature type="transmembrane region" description="Helical" evidence="4">
    <location>
        <begin position="290"/>
        <end position="310"/>
    </location>
</feature>
<evidence type="ECO:0000313" key="9">
    <source>
        <dbReference type="Proteomes" id="UP000594903"/>
    </source>
</evidence>
<proteinExistence type="predicted"/>
<gene>
    <name evidence="6" type="ORF">I6G29_11905</name>
    <name evidence="7" type="ORF">NCTC11997_02451</name>
</gene>
<dbReference type="Pfam" id="PF07690">
    <property type="entry name" value="MFS_1"/>
    <property type="match status" value="1"/>
</dbReference>
<evidence type="ECO:0000313" key="8">
    <source>
        <dbReference type="Proteomes" id="UP000254603"/>
    </source>
</evidence>
<feature type="transmembrane region" description="Helical" evidence="4">
    <location>
        <begin position="171"/>
        <end position="189"/>
    </location>
</feature>
<dbReference type="InterPro" id="IPR020846">
    <property type="entry name" value="MFS_dom"/>
</dbReference>
<dbReference type="CDD" id="cd17355">
    <property type="entry name" value="MFS_YcxA_like"/>
    <property type="match status" value="1"/>
</dbReference>
<dbReference type="GO" id="GO:0022857">
    <property type="term" value="F:transmembrane transporter activity"/>
    <property type="evidence" value="ECO:0007669"/>
    <property type="project" value="InterPro"/>
</dbReference>
<keyword evidence="2 4" id="KW-1133">Transmembrane helix</keyword>
<evidence type="ECO:0000313" key="6">
    <source>
        <dbReference type="EMBL" id="QPT39808.1"/>
    </source>
</evidence>
<dbReference type="STRING" id="1122619.GCA_000373745_01477"/>
<dbReference type="Proteomes" id="UP000594903">
    <property type="component" value="Chromosome"/>
</dbReference>
<evidence type="ECO:0000256" key="3">
    <source>
        <dbReference type="ARBA" id="ARBA00023136"/>
    </source>
</evidence>
<reference evidence="6 9" key="2">
    <citation type="submission" date="2020-12" db="EMBL/GenBank/DDBJ databases">
        <title>FDA dAtabase for Regulatory Grade micrObial Sequences (FDA-ARGOS): Supporting development and validation of Infectious Disease Dx tests.</title>
        <authorList>
            <person name="Sproer C."/>
            <person name="Gronow S."/>
            <person name="Severitt S."/>
            <person name="Schroder I."/>
            <person name="Tallon L."/>
            <person name="Sadzewicz L."/>
            <person name="Zhao X."/>
            <person name="Boylan J."/>
            <person name="Ott S."/>
            <person name="Bowen H."/>
            <person name="Vavikolanu K."/>
            <person name="Mehta A."/>
            <person name="Aluvathingal J."/>
            <person name="Nadendla S."/>
            <person name="Lowell S."/>
            <person name="Myers T."/>
            <person name="Yan Y."/>
            <person name="Sichtig H."/>
        </authorList>
    </citation>
    <scope>NUCLEOTIDE SEQUENCE [LARGE SCALE GENOMIC DNA]</scope>
    <source>
        <strain evidence="6 9">FDAARGOS_872</strain>
    </source>
</reference>
<protein>
    <submittedName>
        <fullName evidence="7">Arabinose efflux permease</fullName>
    </submittedName>
    <submittedName>
        <fullName evidence="6">MFS transporter</fullName>
    </submittedName>
</protein>
<keyword evidence="9" id="KW-1185">Reference proteome</keyword>
<dbReference type="PROSITE" id="PS50850">
    <property type="entry name" value="MFS"/>
    <property type="match status" value="1"/>
</dbReference>
<dbReference type="SUPFAM" id="SSF103473">
    <property type="entry name" value="MFS general substrate transporter"/>
    <property type="match status" value="1"/>
</dbReference>
<evidence type="ECO:0000313" key="7">
    <source>
        <dbReference type="EMBL" id="SUA57619.1"/>
    </source>
</evidence>
<dbReference type="PANTHER" id="PTHR11360">
    <property type="entry name" value="MONOCARBOXYLATE TRANSPORTER"/>
    <property type="match status" value="1"/>
</dbReference>
<dbReference type="OrthoDB" id="146345at2"/>
<dbReference type="AlphaFoldDB" id="A0A378XKC1"/>
<dbReference type="InterPro" id="IPR050327">
    <property type="entry name" value="Proton-linked_MCT"/>
</dbReference>
<evidence type="ECO:0000256" key="1">
    <source>
        <dbReference type="ARBA" id="ARBA00022692"/>
    </source>
</evidence>
<feature type="transmembrane region" description="Helical" evidence="4">
    <location>
        <begin position="349"/>
        <end position="368"/>
    </location>
</feature>
<evidence type="ECO:0000259" key="5">
    <source>
        <dbReference type="PROSITE" id="PS50850"/>
    </source>
</evidence>
<dbReference type="RefSeq" id="WP_018574664.1">
    <property type="nucleotide sequence ID" value="NZ_CP065725.1"/>
</dbReference>
<dbReference type="Proteomes" id="UP000254603">
    <property type="component" value="Unassembled WGS sequence"/>
</dbReference>
<accession>A0A378XKC1</accession>
<feature type="transmembrane region" description="Helical" evidence="4">
    <location>
        <begin position="380"/>
        <end position="400"/>
    </location>
</feature>
<feature type="transmembrane region" description="Helical" evidence="4">
    <location>
        <begin position="80"/>
        <end position="97"/>
    </location>
</feature>
<reference evidence="7 8" key="1">
    <citation type="submission" date="2018-06" db="EMBL/GenBank/DDBJ databases">
        <authorList>
            <consortium name="Pathogen Informatics"/>
            <person name="Doyle S."/>
        </authorList>
    </citation>
    <scope>NUCLEOTIDE SEQUENCE [LARGE SCALE GENOMIC DNA]</scope>
    <source>
        <strain evidence="7 8">NCTC11997</strain>
    </source>
</reference>
<feature type="domain" description="Major facilitator superfamily (MFS) profile" evidence="5">
    <location>
        <begin position="11"/>
        <end position="404"/>
    </location>
</feature>
<dbReference type="EMBL" id="UGSB01000001">
    <property type="protein sequence ID" value="SUA57619.1"/>
    <property type="molecule type" value="Genomic_DNA"/>
</dbReference>
<dbReference type="InterPro" id="IPR036259">
    <property type="entry name" value="MFS_trans_sf"/>
</dbReference>
<dbReference type="PANTHER" id="PTHR11360:SF284">
    <property type="entry name" value="EG:103B4.3 PROTEIN-RELATED"/>
    <property type="match status" value="1"/>
</dbReference>
<evidence type="ECO:0000256" key="2">
    <source>
        <dbReference type="ARBA" id="ARBA00022989"/>
    </source>
</evidence>
<keyword evidence="1 4" id="KW-0812">Transmembrane</keyword>
<dbReference type="InterPro" id="IPR011701">
    <property type="entry name" value="MFS"/>
</dbReference>
<feature type="transmembrane region" description="Helical" evidence="4">
    <location>
        <begin position="14"/>
        <end position="37"/>
    </location>
</feature>
<evidence type="ECO:0000256" key="4">
    <source>
        <dbReference type="SAM" id="Phobius"/>
    </source>
</evidence>
<sequence length="414" mass="45147">MGVVVNNKLSVRRILLCGGLIVTLSIGIRHGFGLWLLPISQAHGWEREVFSFAIAVQNLVWGIVGIFVGMLADRYGAFKVILPGALCYALGLLGMAYTTTPLMFVLTAGVVLGTAQAATTYLIVFGVIGRHISANKRSWAMGVTSATGSFGQFMVLPISNALISQSGWQNALVILALFSLVIIPLAYLLREHISWNTTDSADTSDTERDQSIKDAVKEALGYRSFVLLVLGYFVCGFQVIFIAVHLPGYIKDNGLGPEVGSISLALIGLFNIFGSYLVGWLGQRYQKRHLLVGIYALRGVIIVLFLMIPMSALSVYLFSMAMGFLWLSTVPATNAIIAQIFGIRHLSMLGGIAFFSHQVGSFLGVWMGGAFYDRFGNYDLMWILSILLSVMAALANWPIVERPIKRDKAPVLAH</sequence>
<keyword evidence="3 4" id="KW-0472">Membrane</keyword>
<feature type="transmembrane region" description="Helical" evidence="4">
    <location>
        <begin position="103"/>
        <end position="127"/>
    </location>
</feature>
<organism evidence="7 8">
    <name type="scientific">Oligella ureolytica</name>
    <dbReference type="NCBI Taxonomy" id="90244"/>
    <lineage>
        <taxon>Bacteria</taxon>
        <taxon>Pseudomonadati</taxon>
        <taxon>Pseudomonadota</taxon>
        <taxon>Betaproteobacteria</taxon>
        <taxon>Burkholderiales</taxon>
        <taxon>Alcaligenaceae</taxon>
        <taxon>Oligella</taxon>
    </lineage>
</organism>
<dbReference type="EMBL" id="CP065725">
    <property type="protein sequence ID" value="QPT39808.1"/>
    <property type="molecule type" value="Genomic_DNA"/>
</dbReference>
<feature type="transmembrane region" description="Helical" evidence="4">
    <location>
        <begin position="49"/>
        <end position="68"/>
    </location>
</feature>
<dbReference type="Gene3D" id="1.20.1250.20">
    <property type="entry name" value="MFS general substrate transporter like domains"/>
    <property type="match status" value="2"/>
</dbReference>
<name>A0A378XKC1_9BURK</name>